<evidence type="ECO:0000313" key="1">
    <source>
        <dbReference type="EMBL" id="TKV60664.1"/>
    </source>
</evidence>
<name>A0A4U6QJR3_9ACTN</name>
<proteinExistence type="predicted"/>
<organism evidence="1 2">
    <name type="scientific">Nakamurella flava</name>
    <dbReference type="NCBI Taxonomy" id="2576308"/>
    <lineage>
        <taxon>Bacteria</taxon>
        <taxon>Bacillati</taxon>
        <taxon>Actinomycetota</taxon>
        <taxon>Actinomycetes</taxon>
        <taxon>Nakamurellales</taxon>
        <taxon>Nakamurellaceae</taxon>
        <taxon>Nakamurella</taxon>
    </lineage>
</organism>
<sequence>MIAPGDRPAGPGAPVALPAQSHLGTAGDFVAELELADADEVGGLEPLDRTDLRLLGDLAAIYDAFDPMPELLPDLILFGLDGLGAMDSDIGRGPASDGPDGRLDAELARLVESELAGVGPSGTRSVEHARRVTFASDNLTVMLVLHPHRDGSVRLDGWAAPGAGLRAELRSGDAVLCTQCDDAGRFVFEAVPGGPAQLVLHPTELSDPVLTLPVVTPAVHL</sequence>
<dbReference type="EMBL" id="SZZH01000001">
    <property type="protein sequence ID" value="TKV60664.1"/>
    <property type="molecule type" value="Genomic_DNA"/>
</dbReference>
<keyword evidence="2" id="KW-1185">Reference proteome</keyword>
<dbReference type="AlphaFoldDB" id="A0A4U6QJR3"/>
<accession>A0A4U6QJR3</accession>
<dbReference type="OrthoDB" id="3689408at2"/>
<protein>
    <recommendedName>
        <fullName evidence="3">Carboxypeptidase regulatory-like domain-containing protein</fullName>
    </recommendedName>
</protein>
<dbReference type="Proteomes" id="UP000306985">
    <property type="component" value="Unassembled WGS sequence"/>
</dbReference>
<reference evidence="1 2" key="1">
    <citation type="submission" date="2019-05" db="EMBL/GenBank/DDBJ databases">
        <title>Nakamurella sp. N5BH11, whole genome shotgun sequence.</title>
        <authorList>
            <person name="Tuo L."/>
        </authorList>
    </citation>
    <scope>NUCLEOTIDE SEQUENCE [LARGE SCALE GENOMIC DNA]</scope>
    <source>
        <strain evidence="1 2">N5BH11</strain>
    </source>
</reference>
<evidence type="ECO:0000313" key="2">
    <source>
        <dbReference type="Proteomes" id="UP000306985"/>
    </source>
</evidence>
<dbReference type="RefSeq" id="WP_137447968.1">
    <property type="nucleotide sequence ID" value="NZ_SZZH01000001.1"/>
</dbReference>
<comment type="caution">
    <text evidence="1">The sequence shown here is derived from an EMBL/GenBank/DDBJ whole genome shotgun (WGS) entry which is preliminary data.</text>
</comment>
<evidence type="ECO:0008006" key="3">
    <source>
        <dbReference type="Google" id="ProtNLM"/>
    </source>
</evidence>
<gene>
    <name evidence="1" type="ORF">FDO65_02940</name>
</gene>